<proteinExistence type="predicted"/>
<dbReference type="PANTHER" id="PTHR22889:SF0">
    <property type="entry name" value="WD REPEAT-CONTAINING PROTEIN 89"/>
    <property type="match status" value="1"/>
</dbReference>
<keyword evidence="6" id="KW-1185">Reference proteome</keyword>
<dbReference type="InterPro" id="IPR001680">
    <property type="entry name" value="WD40_rpt"/>
</dbReference>
<dbReference type="KEGG" id="uvi:66062445"/>
<dbReference type="Proteomes" id="UP000027002">
    <property type="component" value="Chromosome 1"/>
</dbReference>
<evidence type="ECO:0000313" key="7">
    <source>
        <dbReference type="Proteomes" id="UP000054053"/>
    </source>
</evidence>
<evidence type="ECO:0000313" key="5">
    <source>
        <dbReference type="EMBL" id="QUC17426.1"/>
    </source>
</evidence>
<dbReference type="Gene3D" id="2.130.10.10">
    <property type="entry name" value="YVTN repeat-like/Quinoprotein amine dehydrogenase"/>
    <property type="match status" value="2"/>
</dbReference>
<dbReference type="InterPro" id="IPR019775">
    <property type="entry name" value="WD40_repeat_CS"/>
</dbReference>
<evidence type="ECO:0000313" key="6">
    <source>
        <dbReference type="Proteomes" id="UP000027002"/>
    </source>
</evidence>
<dbReference type="STRING" id="1159556.A0A063BW08"/>
<reference evidence="5" key="3">
    <citation type="submission" date="2020-03" db="EMBL/GenBank/DDBJ databases">
        <title>A mixture of massive structural variations and highly conserved coding sequences in Ustilaginoidea virens genome.</title>
        <authorList>
            <person name="Zhang K."/>
            <person name="Zhao Z."/>
            <person name="Zhang Z."/>
            <person name="Li Y."/>
            <person name="Hsiang T."/>
            <person name="Sun W."/>
        </authorList>
    </citation>
    <scope>NUCLEOTIDE SEQUENCE</scope>
    <source>
        <strain evidence="5">UV-8b</strain>
    </source>
</reference>
<dbReference type="InterPro" id="IPR039328">
    <property type="entry name" value="WDR89"/>
</dbReference>
<name>A0A063BW08_USTVR</name>
<dbReference type="HOGENOM" id="CLU_037323_3_0_1"/>
<evidence type="ECO:0000256" key="1">
    <source>
        <dbReference type="ARBA" id="ARBA00022574"/>
    </source>
</evidence>
<protein>
    <submittedName>
        <fullName evidence="4">Uncharacterized protein</fullName>
    </submittedName>
</protein>
<sequence length="341" mass="36152">MYTLSNVAQHRLAGPDDVYVLAVDQTAAGLAALSSDQQLTLFSPARLSDGPLHQWPTQHGNVTALRVFEADTSLVCTAGEDGTARVWDLRQAAWQGACVAQLAGAPSPILAMACDPSTRTVALGTELRNHTASLLLWDVRAAPRPRAHYQDLHSDDVTELAFHPSQPAVLLSGSTDGLVNVYDTRVADEDELTVQTFNHDASIHRAGFLSPTELLALSHDEQFAVYDMAEGRGGGGDVAALRLGDLRTALACQYVADAKAKTDGSGAVIGAGAQDRQHFELVFLAANEGRGPRWVLDRGSSVGLPGGHGGELVRSFCLVDDAQLVFTGGEDGSVKAWRPGH</sequence>
<dbReference type="InterPro" id="IPR036322">
    <property type="entry name" value="WD40_repeat_dom_sf"/>
</dbReference>
<dbReference type="EMBL" id="CP072753">
    <property type="protein sequence ID" value="QUC17426.1"/>
    <property type="molecule type" value="Genomic_DNA"/>
</dbReference>
<feature type="repeat" description="WD" evidence="3">
    <location>
        <begin position="150"/>
        <end position="185"/>
    </location>
</feature>
<reference evidence="7" key="2">
    <citation type="journal article" date="2016" name="Genome Announc.">
        <title>Genome sequence of Ustilaginoidea virens IPU010, a rice pathogenic fungus causing false smut.</title>
        <authorList>
            <person name="Kumagai T."/>
            <person name="Ishii T."/>
            <person name="Terai G."/>
            <person name="Umemura M."/>
            <person name="Machida M."/>
            <person name="Asai K."/>
        </authorList>
    </citation>
    <scope>NUCLEOTIDE SEQUENCE [LARGE SCALE GENOMIC DNA]</scope>
    <source>
        <strain evidence="7">IPU010</strain>
    </source>
</reference>
<dbReference type="Proteomes" id="UP000054053">
    <property type="component" value="Unassembled WGS sequence"/>
</dbReference>
<dbReference type="GeneID" id="66062445"/>
<dbReference type="RefSeq" id="XP_042995099.1">
    <property type="nucleotide sequence ID" value="XM_043139165.1"/>
</dbReference>
<dbReference type="OrthoDB" id="25131at2759"/>
<dbReference type="SMART" id="SM00320">
    <property type="entry name" value="WD40"/>
    <property type="match status" value="6"/>
</dbReference>
<evidence type="ECO:0000256" key="3">
    <source>
        <dbReference type="PROSITE-ProRule" id="PRU00221"/>
    </source>
</evidence>
<evidence type="ECO:0000313" key="4">
    <source>
        <dbReference type="EMBL" id="GAO13700.1"/>
    </source>
</evidence>
<reference evidence="4" key="1">
    <citation type="journal article" date="2016" name="Genome Announc.">
        <title>Genome Sequence of Ustilaginoidea virens IPU010, a Rice Pathogenic Fungus Causing False Smut.</title>
        <authorList>
            <person name="Kumagai T."/>
            <person name="Ishii T."/>
            <person name="Terai G."/>
            <person name="Umemura M."/>
            <person name="Machida M."/>
            <person name="Asai K."/>
        </authorList>
    </citation>
    <scope>NUCLEOTIDE SEQUENCE [LARGE SCALE GENOMIC DNA]</scope>
    <source>
        <strain evidence="4">IPU010</strain>
    </source>
</reference>
<organism evidence="4 7">
    <name type="scientific">Ustilaginoidea virens</name>
    <name type="common">Rice false smut fungus</name>
    <name type="synonym">Villosiclava virens</name>
    <dbReference type="NCBI Taxonomy" id="1159556"/>
    <lineage>
        <taxon>Eukaryota</taxon>
        <taxon>Fungi</taxon>
        <taxon>Dikarya</taxon>
        <taxon>Ascomycota</taxon>
        <taxon>Pezizomycotina</taxon>
        <taxon>Sordariomycetes</taxon>
        <taxon>Hypocreomycetidae</taxon>
        <taxon>Hypocreales</taxon>
        <taxon>Clavicipitaceae</taxon>
        <taxon>Ustilaginoidea</taxon>
    </lineage>
</organism>
<keyword evidence="1 3" id="KW-0853">WD repeat</keyword>
<dbReference type="EMBL" id="BBTG02000007">
    <property type="protein sequence ID" value="GAO13700.1"/>
    <property type="molecule type" value="Genomic_DNA"/>
</dbReference>
<keyword evidence="2" id="KW-0677">Repeat</keyword>
<dbReference type="AlphaFoldDB" id="A0A063BW08"/>
<evidence type="ECO:0000256" key="2">
    <source>
        <dbReference type="ARBA" id="ARBA00022737"/>
    </source>
</evidence>
<dbReference type="Pfam" id="PF00400">
    <property type="entry name" value="WD40"/>
    <property type="match status" value="3"/>
</dbReference>
<gene>
    <name evidence="5" type="ORF">UV8b_01667</name>
    <name evidence="4" type="ORF">UVI_02018020</name>
</gene>
<feature type="repeat" description="WD" evidence="3">
    <location>
        <begin position="68"/>
        <end position="90"/>
    </location>
</feature>
<dbReference type="InterPro" id="IPR015943">
    <property type="entry name" value="WD40/YVTN_repeat-like_dom_sf"/>
</dbReference>
<dbReference type="PROSITE" id="PS00678">
    <property type="entry name" value="WD_REPEATS_1"/>
    <property type="match status" value="1"/>
</dbReference>
<accession>A0A063BW08</accession>
<dbReference type="PROSITE" id="PS50082">
    <property type="entry name" value="WD_REPEATS_2"/>
    <property type="match status" value="2"/>
</dbReference>
<dbReference type="PANTHER" id="PTHR22889">
    <property type="entry name" value="WD REPEAT-CONTAINING PROTEIN 89"/>
    <property type="match status" value="1"/>
</dbReference>
<dbReference type="SUPFAM" id="SSF50978">
    <property type="entry name" value="WD40 repeat-like"/>
    <property type="match status" value="1"/>
</dbReference>